<organism evidence="3 4">
    <name type="scientific">Massilia phyllostachyos</name>
    <dbReference type="NCBI Taxonomy" id="2898585"/>
    <lineage>
        <taxon>Bacteria</taxon>
        <taxon>Pseudomonadati</taxon>
        <taxon>Pseudomonadota</taxon>
        <taxon>Betaproteobacteria</taxon>
        <taxon>Burkholderiales</taxon>
        <taxon>Oxalobacteraceae</taxon>
        <taxon>Telluria group</taxon>
        <taxon>Massilia</taxon>
    </lineage>
</organism>
<comment type="caution">
    <text evidence="3">The sequence shown here is derived from an EMBL/GenBank/DDBJ whole genome shotgun (WGS) entry which is preliminary data.</text>
</comment>
<protein>
    <submittedName>
        <fullName evidence="3">Beta-lactamase family protein</fullName>
    </submittedName>
</protein>
<dbReference type="InterPro" id="IPR012338">
    <property type="entry name" value="Beta-lactam/transpept-like"/>
</dbReference>
<evidence type="ECO:0000256" key="1">
    <source>
        <dbReference type="SAM" id="SignalP"/>
    </source>
</evidence>
<evidence type="ECO:0000259" key="2">
    <source>
        <dbReference type="Pfam" id="PF00144"/>
    </source>
</evidence>
<dbReference type="Gene3D" id="3.40.710.10">
    <property type="entry name" value="DD-peptidase/beta-lactamase superfamily"/>
    <property type="match status" value="1"/>
</dbReference>
<name>A0ABS8Q7P1_9BURK</name>
<dbReference type="RefSeq" id="WP_231059064.1">
    <property type="nucleotide sequence ID" value="NZ_JAJNOC010000005.1"/>
</dbReference>
<accession>A0ABS8Q7P1</accession>
<keyword evidence="1" id="KW-0732">Signal</keyword>
<sequence length="551" mass="60325">MFIRSALCAAVLLLSRPQAAFAFDAPLTRAEQDLAFRLHATLAPYFPPDAPGAAVIVVKDGKTILRTAYGMADTARGVKMRPEVALRIGSMTKQFTAAGILLLADEDKLSLRDEITTYLPDYPTQGRKITIEHLLTHTSGIVSYTGRPGYAQRAPQNTTVAAQIDSFKNDPMQFEPGTQYRYNNSGYYLLGAIIEKVSGQPYHQFLEQRIFVPQGMTHTAYEGYERGKWPGAAGHTRLEQGFGPARPLGANQSYAGGALVSTIDDLAKWDAAVGKQLLKPATWQRAFTSYRLADGKDSNYGYGWELTLVQGEPAVGHSDATRGFRSYGLRLPGKGVYVAVLTNSDSGTVVPDVVTRRAAAVAIGKPFPEFREVALDAASLDAVAGAYTHEKEPQRVFRRDGDYLALQRPGRGPLVLKAMSTDTFFVPDTVDWFVFQRDAAGKATGVTYHQDGRALAHARSGDAPPPRVVAKISDAAFDARAGRYEIQPGMVLKVSRDGGRYYLQPSGQRRVEIFPLSESRFFARDVEADISFEEGGMIFRQGGRSHTGRRI</sequence>
<reference evidence="3" key="1">
    <citation type="submission" date="2021-11" db="EMBL/GenBank/DDBJ databases">
        <title>The complete genome of Massilia sp sp. G4R7.</title>
        <authorList>
            <person name="Liu L."/>
            <person name="Yue J."/>
            <person name="Yuan J."/>
            <person name="Yang F."/>
            <person name="Li L."/>
        </authorList>
    </citation>
    <scope>NUCLEOTIDE SEQUENCE</scope>
    <source>
        <strain evidence="3">G4R7</strain>
    </source>
</reference>
<evidence type="ECO:0000313" key="4">
    <source>
        <dbReference type="Proteomes" id="UP001179361"/>
    </source>
</evidence>
<dbReference type="PANTHER" id="PTHR46825">
    <property type="entry name" value="D-ALANYL-D-ALANINE-CARBOXYPEPTIDASE/ENDOPEPTIDASE AMPH"/>
    <property type="match status" value="1"/>
</dbReference>
<feature type="domain" description="Beta-lactamase-related" evidence="2">
    <location>
        <begin position="50"/>
        <end position="360"/>
    </location>
</feature>
<evidence type="ECO:0000313" key="3">
    <source>
        <dbReference type="EMBL" id="MCD2517768.1"/>
    </source>
</evidence>
<dbReference type="InterPro" id="IPR050491">
    <property type="entry name" value="AmpC-like"/>
</dbReference>
<feature type="chain" id="PRO_5046977935" evidence="1">
    <location>
        <begin position="23"/>
        <end position="551"/>
    </location>
</feature>
<dbReference type="InterPro" id="IPR001466">
    <property type="entry name" value="Beta-lactam-related"/>
</dbReference>
<proteinExistence type="predicted"/>
<dbReference type="Proteomes" id="UP001179361">
    <property type="component" value="Unassembled WGS sequence"/>
</dbReference>
<keyword evidence="4" id="KW-1185">Reference proteome</keyword>
<dbReference type="SUPFAM" id="SSF56601">
    <property type="entry name" value="beta-lactamase/transpeptidase-like"/>
    <property type="match status" value="1"/>
</dbReference>
<gene>
    <name evidence="3" type="ORF">LQ564_15745</name>
</gene>
<dbReference type="PANTHER" id="PTHR46825:SF9">
    <property type="entry name" value="BETA-LACTAMASE-RELATED DOMAIN-CONTAINING PROTEIN"/>
    <property type="match status" value="1"/>
</dbReference>
<dbReference type="EMBL" id="JAJNOC010000005">
    <property type="protein sequence ID" value="MCD2517768.1"/>
    <property type="molecule type" value="Genomic_DNA"/>
</dbReference>
<feature type="signal peptide" evidence="1">
    <location>
        <begin position="1"/>
        <end position="22"/>
    </location>
</feature>
<dbReference type="Pfam" id="PF00144">
    <property type="entry name" value="Beta-lactamase"/>
    <property type="match status" value="1"/>
</dbReference>